<reference evidence="2 3" key="1">
    <citation type="submission" date="2017-07" db="EMBL/GenBank/DDBJ databases">
        <title>Leptospira spp. isolated from tropical soils.</title>
        <authorList>
            <person name="Thibeaux R."/>
            <person name="Iraola G."/>
            <person name="Ferres I."/>
            <person name="Bierque E."/>
            <person name="Girault D."/>
            <person name="Soupe-Gilbert M.-E."/>
            <person name="Picardeau M."/>
            <person name="Goarant C."/>
        </authorList>
    </citation>
    <scope>NUCLEOTIDE SEQUENCE [LARGE SCALE GENOMIC DNA]</scope>
    <source>
        <strain evidence="2 3">FH2-C-A2</strain>
    </source>
</reference>
<protein>
    <recommendedName>
        <fullName evidence="4">Lipoprotein</fullName>
    </recommendedName>
</protein>
<feature type="signal peptide" evidence="1">
    <location>
        <begin position="1"/>
        <end position="21"/>
    </location>
</feature>
<dbReference type="PROSITE" id="PS51257">
    <property type="entry name" value="PROKAR_LIPOPROTEIN"/>
    <property type="match status" value="1"/>
</dbReference>
<dbReference type="Proteomes" id="UP000231912">
    <property type="component" value="Unassembled WGS sequence"/>
</dbReference>
<dbReference type="EMBL" id="NPDT01000005">
    <property type="protein sequence ID" value="PJZ65422.1"/>
    <property type="molecule type" value="Genomic_DNA"/>
</dbReference>
<evidence type="ECO:0000313" key="3">
    <source>
        <dbReference type="Proteomes" id="UP000231912"/>
    </source>
</evidence>
<evidence type="ECO:0000256" key="1">
    <source>
        <dbReference type="SAM" id="SignalP"/>
    </source>
</evidence>
<name>A0A2M9ZAQ0_9LEPT</name>
<feature type="chain" id="PRO_5014922655" description="Lipoprotein" evidence="1">
    <location>
        <begin position="22"/>
        <end position="103"/>
    </location>
</feature>
<comment type="caution">
    <text evidence="2">The sequence shown here is derived from an EMBL/GenBank/DDBJ whole genome shotgun (WGS) entry which is preliminary data.</text>
</comment>
<sequence>MPKLVFIIVSSSFFFMSCLIAPTNERTACIYDLKEKKGVLEASDDSCQFIAIDLYQNDNMTPEQKEISILTANFHVIKCIEYHEKLKECKKEINYYLPALHPE</sequence>
<gene>
    <name evidence="2" type="ORF">CH371_13605</name>
</gene>
<keyword evidence="1" id="KW-0732">Signal</keyword>
<evidence type="ECO:0008006" key="4">
    <source>
        <dbReference type="Google" id="ProtNLM"/>
    </source>
</evidence>
<dbReference type="AlphaFoldDB" id="A0A2M9ZAQ0"/>
<accession>A0A2M9ZAQ0</accession>
<evidence type="ECO:0000313" key="2">
    <source>
        <dbReference type="EMBL" id="PJZ65422.1"/>
    </source>
</evidence>
<proteinExistence type="predicted"/>
<organism evidence="2 3">
    <name type="scientific">Leptospira wolffii</name>
    <dbReference type="NCBI Taxonomy" id="409998"/>
    <lineage>
        <taxon>Bacteria</taxon>
        <taxon>Pseudomonadati</taxon>
        <taxon>Spirochaetota</taxon>
        <taxon>Spirochaetia</taxon>
        <taxon>Leptospirales</taxon>
        <taxon>Leptospiraceae</taxon>
        <taxon>Leptospira</taxon>
    </lineage>
</organism>